<protein>
    <submittedName>
        <fullName evidence="1">Uncharacterized protein</fullName>
    </submittedName>
</protein>
<accession>A0A5C1QFF6</accession>
<proteinExistence type="predicted"/>
<dbReference type="KEGG" id="sper:EW093_16665"/>
<evidence type="ECO:0000313" key="2">
    <source>
        <dbReference type="Proteomes" id="UP000323824"/>
    </source>
</evidence>
<dbReference type="AlphaFoldDB" id="A0A5C1QFF6"/>
<sequence length="125" mass="14297">MLVKIECASESLFKEQYGDLIESLSENNINYEFVRDSIGFGEIQDYIIIGLVFVIESASSGLTFDILKGTILNCIKNISPDKKKNIYISIEDKTKNKTYDININYEKEDIKLEIPGDLKLHIKNK</sequence>
<dbReference type="RefSeq" id="WP_149569484.1">
    <property type="nucleotide sequence ID" value="NZ_CP035807.1"/>
</dbReference>
<organism evidence="1 2">
    <name type="scientific">Thiospirochaeta perfilievii</name>
    <dbReference type="NCBI Taxonomy" id="252967"/>
    <lineage>
        <taxon>Bacteria</taxon>
        <taxon>Pseudomonadati</taxon>
        <taxon>Spirochaetota</taxon>
        <taxon>Spirochaetia</taxon>
        <taxon>Spirochaetales</taxon>
        <taxon>Spirochaetaceae</taxon>
        <taxon>Thiospirochaeta</taxon>
    </lineage>
</organism>
<dbReference type="EMBL" id="CP035807">
    <property type="protein sequence ID" value="QEN06251.1"/>
    <property type="molecule type" value="Genomic_DNA"/>
</dbReference>
<name>A0A5C1QFF6_9SPIO</name>
<keyword evidence="2" id="KW-1185">Reference proteome</keyword>
<gene>
    <name evidence="1" type="ORF">EW093_16665</name>
</gene>
<reference evidence="1 2" key="2">
    <citation type="submission" date="2019-09" db="EMBL/GenBank/DDBJ databases">
        <title>Complete Genome Sequence and Methylome Analysis of free living Spirochaetas.</title>
        <authorList>
            <person name="Leshcheva N."/>
            <person name="Mikheeva N."/>
        </authorList>
    </citation>
    <scope>NUCLEOTIDE SEQUENCE [LARGE SCALE GENOMIC DNA]</scope>
    <source>
        <strain evidence="1 2">P</strain>
    </source>
</reference>
<reference evidence="1 2" key="1">
    <citation type="submission" date="2019-02" db="EMBL/GenBank/DDBJ databases">
        <authorList>
            <person name="Fomenkov A."/>
            <person name="Dubinina G."/>
            <person name="Grabovich M."/>
            <person name="Vincze T."/>
            <person name="Roberts R.J."/>
        </authorList>
    </citation>
    <scope>NUCLEOTIDE SEQUENCE [LARGE SCALE GENOMIC DNA]</scope>
    <source>
        <strain evidence="1 2">P</strain>
    </source>
</reference>
<evidence type="ECO:0000313" key="1">
    <source>
        <dbReference type="EMBL" id="QEN06251.1"/>
    </source>
</evidence>
<dbReference type="Proteomes" id="UP000323824">
    <property type="component" value="Chromosome"/>
</dbReference>